<comment type="caution">
    <text evidence="1">The sequence shown here is derived from an EMBL/GenBank/DDBJ whole genome shotgun (WGS) entry which is preliminary data.</text>
</comment>
<protein>
    <submittedName>
        <fullName evidence="1">Uncharacterized protein</fullName>
    </submittedName>
</protein>
<dbReference type="Proteomes" id="UP000574390">
    <property type="component" value="Unassembled WGS sequence"/>
</dbReference>
<gene>
    <name evidence="1" type="ORF">FOZ62_016535</name>
</gene>
<reference evidence="1 2" key="1">
    <citation type="submission" date="2020-04" db="EMBL/GenBank/DDBJ databases">
        <title>Perkinsus olseni comparative genomics.</title>
        <authorList>
            <person name="Bogema D.R."/>
        </authorList>
    </citation>
    <scope>NUCLEOTIDE SEQUENCE [LARGE SCALE GENOMIC DNA]</scope>
    <source>
        <strain evidence="1">ATCC PRA-205</strain>
    </source>
</reference>
<accession>A0A7J6RF13</accession>
<evidence type="ECO:0000313" key="1">
    <source>
        <dbReference type="EMBL" id="KAF4719203.1"/>
    </source>
</evidence>
<name>A0A7J6RF13_PEROL</name>
<feature type="non-terminal residue" evidence="1">
    <location>
        <position position="90"/>
    </location>
</feature>
<feature type="non-terminal residue" evidence="1">
    <location>
        <position position="1"/>
    </location>
</feature>
<dbReference type="AlphaFoldDB" id="A0A7J6RF13"/>
<proteinExistence type="predicted"/>
<organism evidence="1 2">
    <name type="scientific">Perkinsus olseni</name>
    <name type="common">Perkinsus atlanticus</name>
    <dbReference type="NCBI Taxonomy" id="32597"/>
    <lineage>
        <taxon>Eukaryota</taxon>
        <taxon>Sar</taxon>
        <taxon>Alveolata</taxon>
        <taxon>Perkinsozoa</taxon>
        <taxon>Perkinsea</taxon>
        <taxon>Perkinsida</taxon>
        <taxon>Perkinsidae</taxon>
        <taxon>Perkinsus</taxon>
    </lineage>
</organism>
<evidence type="ECO:0000313" key="2">
    <source>
        <dbReference type="Proteomes" id="UP000574390"/>
    </source>
</evidence>
<dbReference type="EMBL" id="JABANM010022664">
    <property type="protein sequence ID" value="KAF4719203.1"/>
    <property type="molecule type" value="Genomic_DNA"/>
</dbReference>
<sequence>SRHRAHHSIYRCFHQMDHTRAPRKPSRHSSWTLTLMFYELPSKRSALRALRYPRRRLLRYLMKYPFTRILLTRIMTRVLQQVDHVCVWTK</sequence>